<proteinExistence type="predicted"/>
<organism evidence="8 9">
    <name type="scientific">Gordonia caeni</name>
    <dbReference type="NCBI Taxonomy" id="1007097"/>
    <lineage>
        <taxon>Bacteria</taxon>
        <taxon>Bacillati</taxon>
        <taxon>Actinomycetota</taxon>
        <taxon>Actinomycetes</taxon>
        <taxon>Mycobacteriales</taxon>
        <taxon>Gordoniaceae</taxon>
        <taxon>Gordonia</taxon>
    </lineage>
</organism>
<dbReference type="InterPro" id="IPR036136">
    <property type="entry name" value="Nit/Sulf_reduc_fer-like_dom_sf"/>
</dbReference>
<evidence type="ECO:0000313" key="9">
    <source>
        <dbReference type="Proteomes" id="UP001418444"/>
    </source>
</evidence>
<comment type="caution">
    <text evidence="8">The sequence shown here is derived from an EMBL/GenBank/DDBJ whole genome shotgun (WGS) entry which is preliminary data.</text>
</comment>
<keyword evidence="6" id="KW-0411">Iron-sulfur</keyword>
<dbReference type="Gene3D" id="3.90.480.10">
    <property type="entry name" value="Sulfite Reductase Hemoprotein,Domain 2"/>
    <property type="match status" value="1"/>
</dbReference>
<evidence type="ECO:0000256" key="5">
    <source>
        <dbReference type="ARBA" id="ARBA00023004"/>
    </source>
</evidence>
<keyword evidence="9" id="KW-1185">Reference proteome</keyword>
<name>A0ABP7PJR7_9ACTN</name>
<dbReference type="EMBL" id="BAAAZW010000009">
    <property type="protein sequence ID" value="GAA3966821.1"/>
    <property type="molecule type" value="Genomic_DNA"/>
</dbReference>
<keyword evidence="4" id="KW-0560">Oxidoreductase</keyword>
<evidence type="ECO:0000256" key="6">
    <source>
        <dbReference type="ARBA" id="ARBA00023014"/>
    </source>
</evidence>
<feature type="domain" description="Nitrite/Sulfite reductase ferredoxin-like" evidence="7">
    <location>
        <begin position="20"/>
        <end position="79"/>
    </location>
</feature>
<evidence type="ECO:0000256" key="3">
    <source>
        <dbReference type="ARBA" id="ARBA00022723"/>
    </source>
</evidence>
<keyword evidence="5" id="KW-0408">Iron</keyword>
<dbReference type="PANTHER" id="PTHR32439">
    <property type="entry name" value="FERREDOXIN--NITRITE REDUCTASE, CHLOROPLASTIC"/>
    <property type="match status" value="1"/>
</dbReference>
<dbReference type="InterPro" id="IPR051329">
    <property type="entry name" value="NIR_SIR_4Fe-4S"/>
</dbReference>
<keyword evidence="1" id="KW-0004">4Fe-4S</keyword>
<keyword evidence="3" id="KW-0479">Metal-binding</keyword>
<evidence type="ECO:0000256" key="4">
    <source>
        <dbReference type="ARBA" id="ARBA00023002"/>
    </source>
</evidence>
<dbReference type="SUPFAM" id="SSF55124">
    <property type="entry name" value="Nitrite/Sulfite reductase N-terminal domain-like"/>
    <property type="match status" value="2"/>
</dbReference>
<dbReference type="Proteomes" id="UP001418444">
    <property type="component" value="Unassembled WGS sequence"/>
</dbReference>
<reference evidence="9" key="1">
    <citation type="journal article" date="2019" name="Int. J. Syst. Evol. Microbiol.">
        <title>The Global Catalogue of Microorganisms (GCM) 10K type strain sequencing project: providing services to taxonomists for standard genome sequencing and annotation.</title>
        <authorList>
            <consortium name="The Broad Institute Genomics Platform"/>
            <consortium name="The Broad Institute Genome Sequencing Center for Infectious Disease"/>
            <person name="Wu L."/>
            <person name="Ma J."/>
        </authorList>
    </citation>
    <scope>NUCLEOTIDE SEQUENCE [LARGE SCALE GENOMIC DNA]</scope>
    <source>
        <strain evidence="9">JCM 16923</strain>
    </source>
</reference>
<accession>A0ABP7PJR7</accession>
<dbReference type="Gene3D" id="3.30.413.10">
    <property type="entry name" value="Sulfite Reductase Hemoprotein, domain 1"/>
    <property type="match status" value="1"/>
</dbReference>
<dbReference type="Pfam" id="PF03460">
    <property type="entry name" value="NIR_SIR_ferr"/>
    <property type="match status" value="1"/>
</dbReference>
<keyword evidence="2" id="KW-0349">Heme</keyword>
<gene>
    <name evidence="8" type="primary">cobG</name>
    <name evidence="8" type="ORF">GCM10022231_29770</name>
</gene>
<evidence type="ECO:0000313" key="8">
    <source>
        <dbReference type="EMBL" id="GAA3966821.1"/>
    </source>
</evidence>
<protein>
    <submittedName>
        <fullName evidence="8">Precorrin-3B synthase</fullName>
    </submittedName>
</protein>
<dbReference type="PANTHER" id="PTHR32439:SF9">
    <property type="entry name" value="BLR3264 PROTEIN"/>
    <property type="match status" value="1"/>
</dbReference>
<evidence type="ECO:0000259" key="7">
    <source>
        <dbReference type="Pfam" id="PF03460"/>
    </source>
</evidence>
<sequence length="378" mass="40054">MVNRPTDRCPGVFATHEAADGRLARLRLPGGVLTPARLEALALAAEELGDGYIELTGRANVQVRGIAADDVETFADRMIAAGLAGSRSHDRVRNIVVSPLTGRLGGTSELWTVADRLGDVLRASDRAQELSGRFWFGLDDGRGDVLARTPDVVGLWSGDDRAELVIADHRTGRTISFDDLADTLLDVALAFLDLRTDEWRIADLPADRHRELHRRFAGIGAPGKAAPPADAPVGPRVGWFGQDDGRVLLGAVTPLHRLSARQAQFAAAVGAPLIVTPDRELLIADLTEGVAETVVRVLAPLGLIFDAGSAWTRASACTGAPGCANARTDVRRLLSEHVDRGGDLDGREHWVACERGCGSPPDALVRVLGAAPGDAEVG</sequence>
<evidence type="ECO:0000256" key="1">
    <source>
        <dbReference type="ARBA" id="ARBA00022485"/>
    </source>
</evidence>
<dbReference type="InterPro" id="IPR045854">
    <property type="entry name" value="NO2/SO3_Rdtase_4Fe4S_sf"/>
</dbReference>
<evidence type="ECO:0000256" key="2">
    <source>
        <dbReference type="ARBA" id="ARBA00022617"/>
    </source>
</evidence>
<dbReference type="InterPro" id="IPR005117">
    <property type="entry name" value="NiRdtase/SiRdtase_haem-b_fer"/>
</dbReference>